<accession>A0AAW1X6J8</accession>
<dbReference type="EMBL" id="JBEDUW010000004">
    <property type="protein sequence ID" value="KAK9931911.1"/>
    <property type="molecule type" value="Genomic_DNA"/>
</dbReference>
<name>A0AAW1X6J8_RUBAR</name>
<organism evidence="2 3">
    <name type="scientific">Rubus argutus</name>
    <name type="common">Southern blackberry</name>
    <dbReference type="NCBI Taxonomy" id="59490"/>
    <lineage>
        <taxon>Eukaryota</taxon>
        <taxon>Viridiplantae</taxon>
        <taxon>Streptophyta</taxon>
        <taxon>Embryophyta</taxon>
        <taxon>Tracheophyta</taxon>
        <taxon>Spermatophyta</taxon>
        <taxon>Magnoliopsida</taxon>
        <taxon>eudicotyledons</taxon>
        <taxon>Gunneridae</taxon>
        <taxon>Pentapetalae</taxon>
        <taxon>rosids</taxon>
        <taxon>fabids</taxon>
        <taxon>Rosales</taxon>
        <taxon>Rosaceae</taxon>
        <taxon>Rosoideae</taxon>
        <taxon>Rosoideae incertae sedis</taxon>
        <taxon>Rubus</taxon>
    </lineage>
</organism>
<feature type="compositionally biased region" description="Pro residues" evidence="1">
    <location>
        <begin position="63"/>
        <end position="75"/>
    </location>
</feature>
<dbReference type="Proteomes" id="UP001457282">
    <property type="component" value="Unassembled WGS sequence"/>
</dbReference>
<reference evidence="2 3" key="1">
    <citation type="journal article" date="2023" name="G3 (Bethesda)">
        <title>A chromosome-length genome assembly and annotation of blackberry (Rubus argutus, cv. 'Hillquist').</title>
        <authorList>
            <person name="Bruna T."/>
            <person name="Aryal R."/>
            <person name="Dudchenko O."/>
            <person name="Sargent D.J."/>
            <person name="Mead D."/>
            <person name="Buti M."/>
            <person name="Cavallini A."/>
            <person name="Hytonen T."/>
            <person name="Andres J."/>
            <person name="Pham M."/>
            <person name="Weisz D."/>
            <person name="Mascagni F."/>
            <person name="Usai G."/>
            <person name="Natali L."/>
            <person name="Bassil N."/>
            <person name="Fernandez G.E."/>
            <person name="Lomsadze A."/>
            <person name="Armour M."/>
            <person name="Olukolu B."/>
            <person name="Poorten T."/>
            <person name="Britton C."/>
            <person name="Davik J."/>
            <person name="Ashrafi H."/>
            <person name="Aiden E.L."/>
            <person name="Borodovsky M."/>
            <person name="Worthington M."/>
        </authorList>
    </citation>
    <scope>NUCLEOTIDE SEQUENCE [LARGE SCALE GENOMIC DNA]</scope>
    <source>
        <strain evidence="2">PI 553951</strain>
    </source>
</reference>
<comment type="caution">
    <text evidence="2">The sequence shown here is derived from an EMBL/GenBank/DDBJ whole genome shotgun (WGS) entry which is preliminary data.</text>
</comment>
<sequence length="112" mass="12415">MPCHRRCLEFHQTRARIPDVVTSSAKTQPCVSDQIKTADLLSRRQAPLPCPLQQLRPKLLPAPLPLLNPAAPPSPSRRQSTAATARGTSCHVVAIQSCFAEKDKKLKQQRKE</sequence>
<evidence type="ECO:0000313" key="2">
    <source>
        <dbReference type="EMBL" id="KAK9931911.1"/>
    </source>
</evidence>
<dbReference type="AlphaFoldDB" id="A0AAW1X6J8"/>
<feature type="region of interest" description="Disordered" evidence="1">
    <location>
        <begin position="63"/>
        <end position="86"/>
    </location>
</feature>
<gene>
    <name evidence="2" type="ORF">M0R45_019165</name>
</gene>
<proteinExistence type="predicted"/>
<protein>
    <submittedName>
        <fullName evidence="2">Uncharacterized protein</fullName>
    </submittedName>
</protein>
<keyword evidence="3" id="KW-1185">Reference proteome</keyword>
<evidence type="ECO:0000313" key="3">
    <source>
        <dbReference type="Proteomes" id="UP001457282"/>
    </source>
</evidence>
<evidence type="ECO:0000256" key="1">
    <source>
        <dbReference type="SAM" id="MobiDB-lite"/>
    </source>
</evidence>